<dbReference type="Proteomes" id="UP000062768">
    <property type="component" value="Chromosome I"/>
</dbReference>
<organism evidence="3 5">
    <name type="scientific">Methanobacterium formicicum</name>
    <dbReference type="NCBI Taxonomy" id="2162"/>
    <lineage>
        <taxon>Archaea</taxon>
        <taxon>Methanobacteriati</taxon>
        <taxon>Methanobacteriota</taxon>
        <taxon>Methanomada group</taxon>
        <taxon>Methanobacteria</taxon>
        <taxon>Methanobacteriales</taxon>
        <taxon>Methanobacteriaceae</taxon>
        <taxon>Methanobacterium</taxon>
    </lineage>
</organism>
<evidence type="ECO:0000259" key="1">
    <source>
        <dbReference type="Pfam" id="PF04016"/>
    </source>
</evidence>
<evidence type="ECO:0000259" key="2">
    <source>
        <dbReference type="Pfam" id="PF13938"/>
    </source>
</evidence>
<dbReference type="PATRIC" id="fig|2162.10.peg.178"/>
<dbReference type="EMBL" id="CP006933">
    <property type="protein sequence ID" value="AIS31033.1"/>
    <property type="molecule type" value="Genomic_DNA"/>
</dbReference>
<feature type="domain" description="Putative heavy-metal chelation" evidence="1">
    <location>
        <begin position="98"/>
        <end position="231"/>
    </location>
</feature>
<evidence type="ECO:0000313" key="4">
    <source>
        <dbReference type="EMBL" id="CEL23825.1"/>
    </source>
</evidence>
<proteinExistence type="predicted"/>
<dbReference type="RefSeq" id="WP_048084467.1">
    <property type="nucleotide sequence ID" value="NZ_CP006933.1"/>
</dbReference>
<dbReference type="Pfam" id="PF04016">
    <property type="entry name" value="DUF364"/>
    <property type="match status" value="1"/>
</dbReference>
<evidence type="ECO:0000313" key="6">
    <source>
        <dbReference type="Proteomes" id="UP000062768"/>
    </source>
</evidence>
<accession>A0A089ZG45</accession>
<gene>
    <name evidence="3" type="ORF">BRM9_0204</name>
    <name evidence="4" type="ORF">MB9_0169</name>
</gene>
<reference evidence="3" key="1">
    <citation type="submission" date="2013-12" db="EMBL/GenBank/DDBJ databases">
        <title>The complete genome sequence of Methanobacterium sp. BRM9.</title>
        <authorList>
            <consortium name="Pastoral Greenhouse Gas Research Consortium"/>
            <person name="Kelly W.J."/>
            <person name="Leahy S.C."/>
            <person name="Perry R."/>
            <person name="Li D."/>
            <person name="Altermann E."/>
            <person name="Lambie S.C."/>
            <person name="Attwood G.T."/>
        </authorList>
    </citation>
    <scope>NUCLEOTIDE SEQUENCE [LARGE SCALE GENOMIC DNA]</scope>
    <source>
        <strain evidence="3">BRM9</strain>
    </source>
</reference>
<dbReference type="OrthoDB" id="40399at2157"/>
<dbReference type="Gene3D" id="3.40.50.11590">
    <property type="match status" value="1"/>
</dbReference>
<dbReference type="InterPro" id="IPR007161">
    <property type="entry name" value="DUF364"/>
</dbReference>
<dbReference type="InterPro" id="IPR025251">
    <property type="entry name" value="DUF4213"/>
</dbReference>
<evidence type="ECO:0000313" key="3">
    <source>
        <dbReference type="EMBL" id="AIS31033.1"/>
    </source>
</evidence>
<dbReference type="Gene3D" id="3.30.390.100">
    <property type="match status" value="1"/>
</dbReference>
<sequence>MKLIDELIESGRENDSPVRDVRAGVSWTGVHGKYGGVCKTYGIPVAHGNYTKDMGELTNKTTLELAEYAKSWNLVEASIGVAALNSLMKPRGKKNINAQDIIIEESHLKKVVMVGKFPKIDEIRSVARELWILEANPNLTNPKEGIITSEGAEYVFPGSDIIIITGSTLINKGLERYLNLAQKEDAYTIVMGPSTTMSDVLFDYGADMLAGVELLDPEAILRKISQSGGMINTRVCRGEIGFRVLEG</sequence>
<dbReference type="KEGG" id="mfc:BRM9_0204"/>
<reference evidence="4" key="2">
    <citation type="submission" date="2014-09" db="EMBL/GenBank/DDBJ databases">
        <authorList>
            <person name="Bishop-Lilly K.A."/>
            <person name="Broomall S.M."/>
            <person name="Chain P.S."/>
            <person name="Chertkov O."/>
            <person name="Coyne S.R."/>
            <person name="Daligault H.E."/>
            <person name="Davenport K.W."/>
            <person name="Erkkila T."/>
            <person name="Frey K.G."/>
            <person name="Gibbons H.S."/>
            <person name="Gu W."/>
            <person name="Jaissle J."/>
            <person name="Johnson S.L."/>
            <person name="Koroleva G.I."/>
            <person name="Ladner J.T."/>
            <person name="Lo C.-C."/>
            <person name="Minogue T.D."/>
            <person name="Munk C."/>
            <person name="Palacios G.F."/>
            <person name="Redden C.L."/>
            <person name="Rosenzweig C.N."/>
            <person name="Scholz M.B."/>
            <person name="Teshima H."/>
            <person name="Xu Y."/>
        </authorList>
    </citation>
    <scope>NUCLEOTIDE SEQUENCE</scope>
    <source>
        <strain evidence="4">Mb9</strain>
    </source>
</reference>
<protein>
    <recommendedName>
        <fullName evidence="7">Heavy-metal chelation domain-containing protein</fullName>
    </recommendedName>
</protein>
<dbReference type="STRING" id="2162.BRM9_0204"/>
<keyword evidence="6" id="KW-1185">Reference proteome</keyword>
<name>A0A089ZG45_METFO</name>
<feature type="domain" description="DUF4213" evidence="2">
    <location>
        <begin position="4"/>
        <end position="87"/>
    </location>
</feature>
<dbReference type="AlphaFoldDB" id="A0A089ZG45"/>
<dbReference type="Pfam" id="PF13938">
    <property type="entry name" value="DUF4213"/>
    <property type="match status" value="1"/>
</dbReference>
<evidence type="ECO:0008006" key="7">
    <source>
        <dbReference type="Google" id="ProtNLM"/>
    </source>
</evidence>
<dbReference type="Proteomes" id="UP000029661">
    <property type="component" value="Chromosome"/>
</dbReference>
<dbReference type="SUPFAM" id="SSF159713">
    <property type="entry name" value="Dhaf3308-like"/>
    <property type="match status" value="1"/>
</dbReference>
<evidence type="ECO:0000313" key="5">
    <source>
        <dbReference type="Proteomes" id="UP000029661"/>
    </source>
</evidence>
<dbReference type="EMBL" id="LN734822">
    <property type="protein sequence ID" value="CEL23825.1"/>
    <property type="molecule type" value="Genomic_DNA"/>
</dbReference>
<dbReference type="GeneID" id="26738436"/>